<sequence length="156" mass="17352">MPYTGKDNKNYNIARLWGRHKNMLSLFSTGLYTIKEIAKQLGVSPQSVSHIVNSELGKQHLAMLNGAADSETMDLMVRIKAMAPIALAVQEELLLSEESTGDLKHKIADKMLDRAGYAPITKNLNVNIGAGLKKEDLDLIKKRAMEIKEMTKVEED</sequence>
<dbReference type="AlphaFoldDB" id="A0A0F9MQ48"/>
<organism evidence="1">
    <name type="scientific">marine sediment metagenome</name>
    <dbReference type="NCBI Taxonomy" id="412755"/>
    <lineage>
        <taxon>unclassified sequences</taxon>
        <taxon>metagenomes</taxon>
        <taxon>ecological metagenomes</taxon>
    </lineage>
</organism>
<comment type="caution">
    <text evidence="1">The sequence shown here is derived from an EMBL/GenBank/DDBJ whole genome shotgun (WGS) entry which is preliminary data.</text>
</comment>
<evidence type="ECO:0000313" key="1">
    <source>
        <dbReference type="EMBL" id="KKN01522.1"/>
    </source>
</evidence>
<protein>
    <submittedName>
        <fullName evidence="1">Uncharacterized protein</fullName>
    </submittedName>
</protein>
<dbReference type="EMBL" id="LAZR01005252">
    <property type="protein sequence ID" value="KKN01522.1"/>
    <property type="molecule type" value="Genomic_DNA"/>
</dbReference>
<accession>A0A0F9MQ48</accession>
<gene>
    <name evidence="1" type="ORF">LCGC14_1126900</name>
</gene>
<name>A0A0F9MQ48_9ZZZZ</name>
<reference evidence="1" key="1">
    <citation type="journal article" date="2015" name="Nature">
        <title>Complex archaea that bridge the gap between prokaryotes and eukaryotes.</title>
        <authorList>
            <person name="Spang A."/>
            <person name="Saw J.H."/>
            <person name="Jorgensen S.L."/>
            <person name="Zaremba-Niedzwiedzka K."/>
            <person name="Martijn J."/>
            <person name="Lind A.E."/>
            <person name="van Eijk R."/>
            <person name="Schleper C."/>
            <person name="Guy L."/>
            <person name="Ettema T.J."/>
        </authorList>
    </citation>
    <scope>NUCLEOTIDE SEQUENCE</scope>
</reference>
<proteinExistence type="predicted"/>